<dbReference type="InterPro" id="IPR006234">
    <property type="entry name" value="O-succ-hSer_sulfhydrylase"/>
</dbReference>
<dbReference type="CDD" id="cd00614">
    <property type="entry name" value="CGS_like"/>
    <property type="match status" value="1"/>
</dbReference>
<evidence type="ECO:0000256" key="2">
    <source>
        <dbReference type="ARBA" id="ARBA00022898"/>
    </source>
</evidence>
<evidence type="ECO:0000313" key="5">
    <source>
        <dbReference type="EMBL" id="BDB54559.1"/>
    </source>
</evidence>
<keyword evidence="3" id="KW-0486">Methionine biosynthesis</keyword>
<dbReference type="InterPro" id="IPR015422">
    <property type="entry name" value="PyrdxlP-dep_Trfase_small"/>
</dbReference>
<dbReference type="Proteomes" id="UP001319867">
    <property type="component" value="Chromosome"/>
</dbReference>
<dbReference type="HAMAP" id="MF_02056">
    <property type="entry name" value="MetZ"/>
    <property type="match status" value="1"/>
</dbReference>
<dbReference type="InterPro" id="IPR015421">
    <property type="entry name" value="PyrdxlP-dep_Trfase_major"/>
</dbReference>
<dbReference type="InterPro" id="IPR000277">
    <property type="entry name" value="Cys/Met-Metab_PyrdxlP-dep_enz"/>
</dbReference>
<dbReference type="Gene3D" id="3.40.640.10">
    <property type="entry name" value="Type I PLP-dependent aspartate aminotransferase-like (Major domain)"/>
    <property type="match status" value="1"/>
</dbReference>
<dbReference type="PANTHER" id="PTHR11808">
    <property type="entry name" value="TRANS-SULFURATION ENZYME FAMILY MEMBER"/>
    <property type="match status" value="1"/>
</dbReference>
<keyword evidence="3" id="KW-0028">Amino-acid biosynthesis</keyword>
<evidence type="ECO:0000256" key="1">
    <source>
        <dbReference type="ARBA" id="ARBA00001933"/>
    </source>
</evidence>
<name>A0ABN6KZ44_9FLAO</name>
<dbReference type="EC" id="2.5.1.-" evidence="3"/>
<accession>A0ABN6KZ44</accession>
<comment type="similarity">
    <text evidence="3">Belongs to the trans-sulfuration enzymes family. MetZ subfamily.</text>
</comment>
<dbReference type="PANTHER" id="PTHR11808:SF80">
    <property type="entry name" value="CYSTATHIONINE GAMMA-LYASE"/>
    <property type="match status" value="1"/>
</dbReference>
<feature type="modified residue" description="N6-(pyridoxal phosphate)lysine" evidence="3">
    <location>
        <position position="208"/>
    </location>
</feature>
<reference evidence="5 6" key="2">
    <citation type="journal article" date="2022" name="Microorganisms">
        <title>Complete Genome Sequences of Two Flavobacterium ammonificans Strains and a Flavobacterium ammoniigenes Strain of Ammonifying Bacterioplankton Isolated from Surface River Water.</title>
        <authorList>
            <person name="Suda W."/>
            <person name="Ogata Y."/>
            <person name="Shindo C."/>
            <person name="Watanabe K."/>
        </authorList>
    </citation>
    <scope>NUCLEOTIDE SEQUENCE [LARGE SCALE GENOMIC DNA]</scope>
    <source>
        <strain evidence="5 6">GENT5</strain>
    </source>
</reference>
<comment type="pathway">
    <text evidence="3">Amino-acid biosynthesis; L-methionine biosynthesis via de novo pathway; L-homocysteine from O-succinyl-L-homoserine: step 1/1.</text>
</comment>
<organism evidence="5 6">
    <name type="scientific">Flavobacterium ammoniigenes</name>
    <dbReference type="NCBI Taxonomy" id="1751095"/>
    <lineage>
        <taxon>Bacteria</taxon>
        <taxon>Pseudomonadati</taxon>
        <taxon>Bacteroidota</taxon>
        <taxon>Flavobacteriia</taxon>
        <taxon>Flavobacteriales</taxon>
        <taxon>Flavobacteriaceae</taxon>
        <taxon>Flavobacterium</taxon>
    </lineage>
</organism>
<dbReference type="SUPFAM" id="SSF53383">
    <property type="entry name" value="PLP-dependent transferases"/>
    <property type="match status" value="1"/>
</dbReference>
<keyword evidence="3" id="KW-0808">Transferase</keyword>
<sequence>MNEEDFGFETQAIRGQLERTQYLEHSVPLYLTSSFVFEDAEDMRASFADEKERNIYSRYSNPNTIEFINKVCQMEGAETGFAFASGMAAVYSTFAALLKSGDHIVSASSVFGATHSLFVNYFPKWNIETTYFDLNHPETIESCIQPNTKILFAESPTNPAVDIIDLELLGKIAKKHNLILIIDNCFATPYLQQPIKWGADLVIHSATKLMDGQGRVLGGITVGSADLIKDIYLFSRLTGPTLSPFNAWVLSKSLETLAVRLEKHCENALKVAEFLENHPQVNKVKYPFLKSHPQYAIAQKQMKLGGNIVAFEIKGGIEAGRAFLDKIKLCSLSPNLGDTRTIVTHPASTTHSKLSVEERLAVSITDGLVRVSVGLETVADVIADLEQALS</sequence>
<dbReference type="EMBL" id="AP025184">
    <property type="protein sequence ID" value="BDB54559.1"/>
    <property type="molecule type" value="Genomic_DNA"/>
</dbReference>
<dbReference type="PIRSF" id="PIRSF001434">
    <property type="entry name" value="CGS"/>
    <property type="match status" value="1"/>
</dbReference>
<dbReference type="Gene3D" id="3.90.1150.10">
    <property type="entry name" value="Aspartate Aminotransferase, domain 1"/>
    <property type="match status" value="1"/>
</dbReference>
<comment type="cofactor">
    <cofactor evidence="1 3 4">
        <name>pyridoxal 5'-phosphate</name>
        <dbReference type="ChEBI" id="CHEBI:597326"/>
    </cofactor>
</comment>
<evidence type="ECO:0000256" key="3">
    <source>
        <dbReference type="HAMAP-Rule" id="MF_02056"/>
    </source>
</evidence>
<comment type="catalytic activity">
    <reaction evidence="3">
        <text>O-succinyl-L-homoserine + hydrogen sulfide = L-homocysteine + succinate</text>
        <dbReference type="Rhea" id="RHEA:27826"/>
        <dbReference type="ChEBI" id="CHEBI:29919"/>
        <dbReference type="ChEBI" id="CHEBI:30031"/>
        <dbReference type="ChEBI" id="CHEBI:57661"/>
        <dbReference type="ChEBI" id="CHEBI:58199"/>
    </reaction>
</comment>
<protein>
    <recommendedName>
        <fullName evidence="3">O-succinylhomoserine sulfhydrylase</fullName>
        <shortName evidence="3">OSH sulfhydrylase</shortName>
        <shortName evidence="3">OSHS sulfhydrylase</shortName>
        <ecNumber evidence="3">2.5.1.-</ecNumber>
    </recommendedName>
</protein>
<gene>
    <name evidence="3 5" type="primary">metZ</name>
    <name evidence="5" type="ORF">GENT5_08640</name>
</gene>
<evidence type="ECO:0000256" key="4">
    <source>
        <dbReference type="RuleBase" id="RU362118"/>
    </source>
</evidence>
<comment type="subunit">
    <text evidence="3">Homotetramer.</text>
</comment>
<dbReference type="Pfam" id="PF01053">
    <property type="entry name" value="Cys_Met_Meta_PP"/>
    <property type="match status" value="1"/>
</dbReference>
<proteinExistence type="inferred from homology"/>
<keyword evidence="6" id="KW-1185">Reference proteome</keyword>
<reference evidence="5 6" key="1">
    <citation type="journal article" date="2022" name="Int. J. Syst. Evol. Microbiol.">
        <title>Flavobacterium ammonificans sp. nov. and Flavobacterium ammoniigenes sp. nov., ammonifying bacteria isolated from surface river water.</title>
        <authorList>
            <person name="Watanabe K."/>
            <person name="Kitamura T."/>
            <person name="Ogata Y."/>
            <person name="Shindo C."/>
            <person name="Suda W."/>
        </authorList>
    </citation>
    <scope>NUCLEOTIDE SEQUENCE [LARGE SCALE GENOMIC DNA]</scope>
    <source>
        <strain evidence="5 6">GENT5</strain>
    </source>
</reference>
<dbReference type="InterPro" id="IPR015424">
    <property type="entry name" value="PyrdxlP-dep_Trfase"/>
</dbReference>
<keyword evidence="2 3" id="KW-0663">Pyridoxal phosphate</keyword>
<dbReference type="RefSeq" id="WP_229318292.1">
    <property type="nucleotide sequence ID" value="NZ_AP025184.1"/>
</dbReference>
<evidence type="ECO:0000313" key="6">
    <source>
        <dbReference type="Proteomes" id="UP001319867"/>
    </source>
</evidence>
<comment type="function">
    <text evidence="3">Catalyzes the formation of L-homocysteine from O-succinyl-L-homoserine (OSHS) and hydrogen sulfide.</text>
</comment>